<name>A0ABW2U1N8_9BACT</name>
<keyword evidence="2" id="KW-1185">Reference proteome</keyword>
<dbReference type="Proteomes" id="UP001596513">
    <property type="component" value="Unassembled WGS sequence"/>
</dbReference>
<proteinExistence type="predicted"/>
<reference evidence="2" key="1">
    <citation type="journal article" date="2019" name="Int. J. Syst. Evol. Microbiol.">
        <title>The Global Catalogue of Microorganisms (GCM) 10K type strain sequencing project: providing services to taxonomists for standard genome sequencing and annotation.</title>
        <authorList>
            <consortium name="The Broad Institute Genomics Platform"/>
            <consortium name="The Broad Institute Genome Sequencing Center for Infectious Disease"/>
            <person name="Wu L."/>
            <person name="Ma J."/>
        </authorList>
    </citation>
    <scope>NUCLEOTIDE SEQUENCE [LARGE SCALE GENOMIC DNA]</scope>
    <source>
        <strain evidence="2">JCM 19635</strain>
    </source>
</reference>
<gene>
    <name evidence="1" type="ORF">ACFQT0_08175</name>
</gene>
<organism evidence="1 2">
    <name type="scientific">Hymenobacter humi</name>
    <dbReference type="NCBI Taxonomy" id="1411620"/>
    <lineage>
        <taxon>Bacteria</taxon>
        <taxon>Pseudomonadati</taxon>
        <taxon>Bacteroidota</taxon>
        <taxon>Cytophagia</taxon>
        <taxon>Cytophagales</taxon>
        <taxon>Hymenobacteraceae</taxon>
        <taxon>Hymenobacter</taxon>
    </lineage>
</organism>
<comment type="caution">
    <text evidence="1">The sequence shown here is derived from an EMBL/GenBank/DDBJ whole genome shotgun (WGS) entry which is preliminary data.</text>
</comment>
<dbReference type="EMBL" id="JBHTEK010000001">
    <property type="protein sequence ID" value="MFC7667388.1"/>
    <property type="molecule type" value="Genomic_DNA"/>
</dbReference>
<evidence type="ECO:0000313" key="1">
    <source>
        <dbReference type="EMBL" id="MFC7667388.1"/>
    </source>
</evidence>
<sequence>MRYLVPGFTSLLLLIHLLAVAQVPRSGVRKPATKGAVDKKVAPPAATAPAGLVVPSWLPAEAPCSPRPPS</sequence>
<dbReference type="RefSeq" id="WP_380201879.1">
    <property type="nucleotide sequence ID" value="NZ_JBHTEK010000001.1"/>
</dbReference>
<protein>
    <submittedName>
        <fullName evidence="1">Uncharacterized protein</fullName>
    </submittedName>
</protein>
<evidence type="ECO:0000313" key="2">
    <source>
        <dbReference type="Proteomes" id="UP001596513"/>
    </source>
</evidence>
<accession>A0ABW2U1N8</accession>